<dbReference type="PROSITE" id="PS50294">
    <property type="entry name" value="WD_REPEATS_REGION"/>
    <property type="match status" value="1"/>
</dbReference>
<dbReference type="PROSITE" id="PS00678">
    <property type="entry name" value="WD_REPEATS_1"/>
    <property type="match status" value="1"/>
</dbReference>
<dbReference type="PANTHER" id="PTHR19854">
    <property type="entry name" value="TRANSDUCIN BETA-LIKE 3"/>
    <property type="match status" value="1"/>
</dbReference>
<sequence>MASQLPPATPRSVLRGHHAQVHATAFISGNQRLASGDAEGYVVLWDLTIMRPTAVWRAHTNAILGIASWGTDKVITHGRDHRLNVWRVTEEDETRLSTTLPLDPSSDSRPQPWLLHIIEVNTMNFCSFGSCRATEDESTEEILIAVPNTLASESVDIYRLPSQERLYTIHSSEKGEKSGMVMALALLHLHSSLVLVTAYENGLVTVFQQDLFEKWHLVYRAHSHSQPVLSLDVAPNKEYFLTSGADALLVKHPIPRPINTQKLQEKTEAHEKEEVQTLQPGKGKSLLSAALAGESRRAKILPQPAPEVQTQALKIVNTRHSGQQSLRVRSDGKIFATAGWDSKIRVYSARTMKELAVLKWHQVGCFAVTFANLDFEVNGPAENEPNETNKETVGEKSNAAVPKLVDVTVRQKRIKQAKESHWLAAGSKDGKISLWDIY</sequence>
<dbReference type="PANTHER" id="PTHR19854:SF1">
    <property type="entry name" value="GUANINE NUCLEOTIDE-BINDING PROTEIN SUBUNIT BETA-LIKE PROTEIN 1"/>
    <property type="match status" value="1"/>
</dbReference>
<evidence type="ECO:0000256" key="2">
    <source>
        <dbReference type="ARBA" id="ARBA00022737"/>
    </source>
</evidence>
<reference evidence="9" key="1">
    <citation type="journal article" date="2021" name="Nat. Commun.">
        <title>Genetic determinants of endophytism in the Arabidopsis root mycobiome.</title>
        <authorList>
            <person name="Mesny F."/>
            <person name="Miyauchi S."/>
            <person name="Thiergart T."/>
            <person name="Pickel B."/>
            <person name="Atanasova L."/>
            <person name="Karlsson M."/>
            <person name="Huettel B."/>
            <person name="Barry K.W."/>
            <person name="Haridas S."/>
            <person name="Chen C."/>
            <person name="Bauer D."/>
            <person name="Andreopoulos W."/>
            <person name="Pangilinan J."/>
            <person name="LaButti K."/>
            <person name="Riley R."/>
            <person name="Lipzen A."/>
            <person name="Clum A."/>
            <person name="Drula E."/>
            <person name="Henrissat B."/>
            <person name="Kohler A."/>
            <person name="Grigoriev I.V."/>
            <person name="Martin F.M."/>
            <person name="Hacquard S."/>
        </authorList>
    </citation>
    <scope>NUCLEOTIDE SEQUENCE</scope>
    <source>
        <strain evidence="9">MPI-SDFR-AT-0073</strain>
    </source>
</reference>
<dbReference type="OrthoDB" id="7668193at2759"/>
<evidence type="ECO:0000256" key="8">
    <source>
        <dbReference type="SAM" id="MobiDB-lite"/>
    </source>
</evidence>
<comment type="caution">
    <text evidence="9">The sequence shown here is derived from an EMBL/GenBank/DDBJ whole genome shotgun (WGS) entry which is preliminary data.</text>
</comment>
<comment type="subunit">
    <text evidence="5">Component of the ASTRA chromatin remodeling machinery complex.</text>
</comment>
<keyword evidence="2" id="KW-0677">Repeat</keyword>
<keyword evidence="1 7" id="KW-0853">WD repeat</keyword>
<dbReference type="SMART" id="SM00320">
    <property type="entry name" value="WD40"/>
    <property type="match status" value="6"/>
</dbReference>
<organism evidence="9 10">
    <name type="scientific">Truncatella angustata</name>
    <dbReference type="NCBI Taxonomy" id="152316"/>
    <lineage>
        <taxon>Eukaryota</taxon>
        <taxon>Fungi</taxon>
        <taxon>Dikarya</taxon>
        <taxon>Ascomycota</taxon>
        <taxon>Pezizomycotina</taxon>
        <taxon>Sordariomycetes</taxon>
        <taxon>Xylariomycetidae</taxon>
        <taxon>Amphisphaeriales</taxon>
        <taxon>Sporocadaceae</taxon>
        <taxon>Truncatella</taxon>
    </lineage>
</organism>
<feature type="region of interest" description="Disordered" evidence="8">
    <location>
        <begin position="378"/>
        <end position="397"/>
    </location>
</feature>
<dbReference type="Proteomes" id="UP000758603">
    <property type="component" value="Unassembled WGS sequence"/>
</dbReference>
<dbReference type="InterPro" id="IPR036322">
    <property type="entry name" value="WD40_repeat_dom_sf"/>
</dbReference>
<evidence type="ECO:0000256" key="7">
    <source>
        <dbReference type="PROSITE-ProRule" id="PRU00221"/>
    </source>
</evidence>
<dbReference type="InterPro" id="IPR019775">
    <property type="entry name" value="WD40_repeat_CS"/>
</dbReference>
<dbReference type="SUPFAM" id="SSF50978">
    <property type="entry name" value="WD40 repeat-like"/>
    <property type="match status" value="1"/>
</dbReference>
<dbReference type="InterPro" id="IPR001680">
    <property type="entry name" value="WD40_rpt"/>
</dbReference>
<dbReference type="RefSeq" id="XP_045965127.1">
    <property type="nucleotide sequence ID" value="XM_046099331.1"/>
</dbReference>
<dbReference type="Pfam" id="PF00400">
    <property type="entry name" value="WD40"/>
    <property type="match status" value="4"/>
</dbReference>
<name>A0A9P8UZT1_9PEZI</name>
<dbReference type="AlphaFoldDB" id="A0A9P8UZT1"/>
<evidence type="ECO:0000313" key="10">
    <source>
        <dbReference type="Proteomes" id="UP000758603"/>
    </source>
</evidence>
<gene>
    <name evidence="9" type="ORF">BKA67DRAFT_531074</name>
</gene>
<evidence type="ECO:0000256" key="5">
    <source>
        <dbReference type="ARBA" id="ARBA00038749"/>
    </source>
</evidence>
<dbReference type="PROSITE" id="PS50082">
    <property type="entry name" value="WD_REPEATS_2"/>
    <property type="match status" value="2"/>
</dbReference>
<dbReference type="GeneID" id="70128223"/>
<evidence type="ECO:0000256" key="1">
    <source>
        <dbReference type="ARBA" id="ARBA00022574"/>
    </source>
</evidence>
<proteinExistence type="inferred from homology"/>
<dbReference type="EMBL" id="JAGPXC010000001">
    <property type="protein sequence ID" value="KAH6660996.1"/>
    <property type="molecule type" value="Genomic_DNA"/>
</dbReference>
<dbReference type="InterPro" id="IPR015943">
    <property type="entry name" value="WD40/YVTN_repeat-like_dom_sf"/>
</dbReference>
<dbReference type="Gene3D" id="2.130.10.10">
    <property type="entry name" value="YVTN repeat-like/Quinoprotein amine dehydrogenase"/>
    <property type="match status" value="3"/>
</dbReference>
<protein>
    <recommendedName>
        <fullName evidence="6">ASTRA-associated protein 1</fullName>
    </recommendedName>
</protein>
<keyword evidence="10" id="KW-1185">Reference proteome</keyword>
<evidence type="ECO:0000256" key="4">
    <source>
        <dbReference type="ARBA" id="ARBA00037931"/>
    </source>
</evidence>
<comment type="similarity">
    <text evidence="4">Belongs to the WD repeat ASA1 family.</text>
</comment>
<evidence type="ECO:0000256" key="3">
    <source>
        <dbReference type="ARBA" id="ARBA00037338"/>
    </source>
</evidence>
<evidence type="ECO:0000313" key="9">
    <source>
        <dbReference type="EMBL" id="KAH6660996.1"/>
    </source>
</evidence>
<comment type="function">
    <text evidence="3">Component of the ASTRA complex involved in chromatin remodeling.</text>
</comment>
<feature type="repeat" description="WD" evidence="7">
    <location>
        <begin position="14"/>
        <end position="47"/>
    </location>
</feature>
<feature type="repeat" description="WD" evidence="7">
    <location>
        <begin position="423"/>
        <end position="438"/>
    </location>
</feature>
<accession>A0A9P8UZT1</accession>
<evidence type="ECO:0000256" key="6">
    <source>
        <dbReference type="ARBA" id="ARBA00040563"/>
    </source>
</evidence>